<protein>
    <recommendedName>
        <fullName evidence="3 6">Flagellar basal-body rod protein FlgC</fullName>
    </recommendedName>
</protein>
<proteinExistence type="inferred from homology"/>
<keyword evidence="9" id="KW-0969">Cilium</keyword>
<dbReference type="InterPro" id="IPR010930">
    <property type="entry name" value="Flg_bb/hook_C_dom"/>
</dbReference>
<evidence type="ECO:0000256" key="4">
    <source>
        <dbReference type="ARBA" id="ARBA00023143"/>
    </source>
</evidence>
<feature type="domain" description="Flagellar basal-body/hook protein C-terminal" evidence="8">
    <location>
        <begin position="114"/>
        <end position="157"/>
    </location>
</feature>
<evidence type="ECO:0000256" key="5">
    <source>
        <dbReference type="ARBA" id="ARBA00025933"/>
    </source>
</evidence>
<evidence type="ECO:0000259" key="7">
    <source>
        <dbReference type="Pfam" id="PF00460"/>
    </source>
</evidence>
<evidence type="ECO:0000313" key="9">
    <source>
        <dbReference type="EMBL" id="MEQ2378349.1"/>
    </source>
</evidence>
<sequence>MSMFAAFNISASGMTAQQLRTDVISQNIANANTTRTSDGTAYVKKSVVFTEKTVTSGMAGRSVYSSSGTTFADALRAANGGVVGSGVKVTSIYDDTSTDMNMVYDPSHPDADENGYVTYPNVNVVQEMTDLIDASRSYEANISAFNSSKDMASKGLTIGQS</sequence>
<dbReference type="RefSeq" id="WP_022502715.1">
    <property type="nucleotide sequence ID" value="NZ_DAWCMB010000410.1"/>
</dbReference>
<reference evidence="9 10" key="1">
    <citation type="submission" date="2024-03" db="EMBL/GenBank/DDBJ databases">
        <title>Human intestinal bacterial collection.</title>
        <authorList>
            <person name="Pauvert C."/>
            <person name="Hitch T.C.A."/>
            <person name="Clavel T."/>
        </authorList>
    </citation>
    <scope>NUCLEOTIDE SEQUENCE [LARGE SCALE GENOMIC DNA]</scope>
    <source>
        <strain evidence="9 10">CLA-AA-H255</strain>
    </source>
</reference>
<keyword evidence="9" id="KW-0282">Flagellum</keyword>
<evidence type="ECO:0000256" key="2">
    <source>
        <dbReference type="ARBA" id="ARBA00009677"/>
    </source>
</evidence>
<evidence type="ECO:0000313" key="10">
    <source>
        <dbReference type="Proteomes" id="UP001442364"/>
    </source>
</evidence>
<dbReference type="InterPro" id="IPR001444">
    <property type="entry name" value="Flag_bb_rod_N"/>
</dbReference>
<dbReference type="PANTHER" id="PTHR30435">
    <property type="entry name" value="FLAGELLAR PROTEIN"/>
    <property type="match status" value="1"/>
</dbReference>
<dbReference type="InterPro" id="IPR006299">
    <property type="entry name" value="FlgC"/>
</dbReference>
<feature type="domain" description="Flagellar basal body rod protein N-terminal" evidence="7">
    <location>
        <begin position="8"/>
        <end position="35"/>
    </location>
</feature>
<name>A0ABV1BU02_9FIRM</name>
<dbReference type="PANTHER" id="PTHR30435:SF2">
    <property type="entry name" value="FLAGELLAR BASAL-BODY ROD PROTEIN FLGC"/>
    <property type="match status" value="1"/>
</dbReference>
<evidence type="ECO:0000256" key="6">
    <source>
        <dbReference type="RuleBase" id="RU362062"/>
    </source>
</evidence>
<comment type="similarity">
    <text evidence="2">Belongs to the flagella basal body rod proteins family.</text>
</comment>
<accession>A0ABV1BU02</accession>
<dbReference type="EMBL" id="JBBMER010000001">
    <property type="protein sequence ID" value="MEQ2378349.1"/>
    <property type="molecule type" value="Genomic_DNA"/>
</dbReference>
<evidence type="ECO:0000259" key="8">
    <source>
        <dbReference type="Pfam" id="PF06429"/>
    </source>
</evidence>
<comment type="subunit">
    <text evidence="5 6">The basal body constitutes a major portion of the flagellar organelle and consists of four rings (L,P,S, and M) mounted on a central rod. The rod consists of about 26 subunits of FlgG in the distal portion, and FlgB, FlgC and FlgF are thought to build up the proximal portion of the rod with about 6 subunits each.</text>
</comment>
<keyword evidence="10" id="KW-1185">Reference proteome</keyword>
<dbReference type="NCBIfam" id="TIGR01395">
    <property type="entry name" value="FlgC"/>
    <property type="match status" value="1"/>
</dbReference>
<comment type="subcellular location">
    <subcellularLocation>
        <location evidence="1 6">Bacterial flagellum basal body</location>
    </subcellularLocation>
</comment>
<gene>
    <name evidence="9" type="primary">flgC</name>
    <name evidence="9" type="ORF">WMO14_00425</name>
</gene>
<evidence type="ECO:0000256" key="3">
    <source>
        <dbReference type="ARBA" id="ARBA00017941"/>
    </source>
</evidence>
<dbReference type="Pfam" id="PF06429">
    <property type="entry name" value="Flg_bbr_C"/>
    <property type="match status" value="1"/>
</dbReference>
<keyword evidence="9" id="KW-0966">Cell projection</keyword>
<dbReference type="Proteomes" id="UP001442364">
    <property type="component" value="Unassembled WGS sequence"/>
</dbReference>
<keyword evidence="4 6" id="KW-0975">Bacterial flagellum</keyword>
<dbReference type="Pfam" id="PF00460">
    <property type="entry name" value="Flg_bb_rod"/>
    <property type="match status" value="1"/>
</dbReference>
<organism evidence="9 10">
    <name type="scientific">[Lactobacillus] rogosae</name>
    <dbReference type="NCBI Taxonomy" id="706562"/>
    <lineage>
        <taxon>Bacteria</taxon>
        <taxon>Bacillati</taxon>
        <taxon>Bacillota</taxon>
        <taxon>Clostridia</taxon>
        <taxon>Lachnospirales</taxon>
        <taxon>Lachnospiraceae</taxon>
        <taxon>Lachnospira</taxon>
    </lineage>
</organism>
<evidence type="ECO:0000256" key="1">
    <source>
        <dbReference type="ARBA" id="ARBA00004117"/>
    </source>
</evidence>
<comment type="caution">
    <text evidence="9">The sequence shown here is derived from an EMBL/GenBank/DDBJ whole genome shotgun (WGS) entry which is preliminary data.</text>
</comment>